<sequence>MGCKNSKDATLARAPMRPSTPSFHAQDSKLWASASGSQANESREEPPSFVVSDSADLVGSSDGEPVHGMISAFTFSFIQASETSSTYSSLGLDSSLVSDETSPGPPESLTFAMTGDPIELTPIPEERSGPRDGVSNAAVPPSNSAVSEPEGESSPGAAAQVLEASNAVSESTVTESSELLVNDLDASGFSHRSEESSNHNNTGDTRRSVTVSDGSEGGEYMVTETGAVVRQVGTVTEASAAEELESIEAVAAAVVQEVVDGAVAAALADGIHEPRDRAALIAQSSLQVEISSAEIFHLSSKPQPNDSAYVAPIYVIAGTSTDSKGVVLYHVQLMDEVTDSAKWTAPLLRRYSRFNEMYVKLKASKLPAASKLPKLPRAGVAQFVRGRQSKKTIEERQQQFSRVLRYVAEHRQLHNSAEFQSFLTQ</sequence>
<dbReference type="GO" id="GO:0035091">
    <property type="term" value="F:phosphatidylinositol binding"/>
    <property type="evidence" value="ECO:0007669"/>
    <property type="project" value="InterPro"/>
</dbReference>
<keyword evidence="4" id="KW-1185">Reference proteome</keyword>
<gene>
    <name evidence="3" type="ORF">PHYSODRAFT_559031</name>
</gene>
<dbReference type="Proteomes" id="UP000002640">
    <property type="component" value="Unassembled WGS sequence"/>
</dbReference>
<feature type="compositionally biased region" description="Low complexity" evidence="1">
    <location>
        <begin position="88"/>
        <end position="99"/>
    </location>
</feature>
<dbReference type="InParanoid" id="G4ZD62"/>
<dbReference type="InterPro" id="IPR036871">
    <property type="entry name" value="PX_dom_sf"/>
</dbReference>
<dbReference type="Pfam" id="PF00787">
    <property type="entry name" value="PX"/>
    <property type="match status" value="1"/>
</dbReference>
<name>G4ZD62_PHYSP</name>
<reference evidence="3 4" key="1">
    <citation type="journal article" date="2006" name="Science">
        <title>Phytophthora genome sequences uncover evolutionary origins and mechanisms of pathogenesis.</title>
        <authorList>
            <person name="Tyler B.M."/>
            <person name="Tripathy S."/>
            <person name="Zhang X."/>
            <person name="Dehal P."/>
            <person name="Jiang R.H."/>
            <person name="Aerts A."/>
            <person name="Arredondo F.D."/>
            <person name="Baxter L."/>
            <person name="Bensasson D."/>
            <person name="Beynon J.L."/>
            <person name="Chapman J."/>
            <person name="Damasceno C.M."/>
            <person name="Dorrance A.E."/>
            <person name="Dou D."/>
            <person name="Dickerman A.W."/>
            <person name="Dubchak I.L."/>
            <person name="Garbelotto M."/>
            <person name="Gijzen M."/>
            <person name="Gordon S.G."/>
            <person name="Govers F."/>
            <person name="Grunwald N.J."/>
            <person name="Huang W."/>
            <person name="Ivors K.L."/>
            <person name="Jones R.W."/>
            <person name="Kamoun S."/>
            <person name="Krampis K."/>
            <person name="Lamour K.H."/>
            <person name="Lee M.K."/>
            <person name="McDonald W.H."/>
            <person name="Medina M."/>
            <person name="Meijer H.J."/>
            <person name="Nordberg E.K."/>
            <person name="Maclean D.J."/>
            <person name="Ospina-Giraldo M.D."/>
            <person name="Morris P.F."/>
            <person name="Phuntumart V."/>
            <person name="Putnam N.H."/>
            <person name="Rash S."/>
            <person name="Rose J.K."/>
            <person name="Sakihama Y."/>
            <person name="Salamov A.A."/>
            <person name="Savidor A."/>
            <person name="Scheuring C.F."/>
            <person name="Smith B.M."/>
            <person name="Sobral B.W."/>
            <person name="Terry A."/>
            <person name="Torto-Alalibo T.A."/>
            <person name="Win J."/>
            <person name="Xu Z."/>
            <person name="Zhang H."/>
            <person name="Grigoriev I.V."/>
            <person name="Rokhsar D.S."/>
            <person name="Boore J.L."/>
        </authorList>
    </citation>
    <scope>NUCLEOTIDE SEQUENCE [LARGE SCALE GENOMIC DNA]</scope>
    <source>
        <strain evidence="3 4">P6497</strain>
    </source>
</reference>
<dbReference type="CDD" id="cd06093">
    <property type="entry name" value="PX_domain"/>
    <property type="match status" value="1"/>
</dbReference>
<feature type="region of interest" description="Disordered" evidence="1">
    <location>
        <begin position="188"/>
        <end position="218"/>
    </location>
</feature>
<dbReference type="PANTHER" id="PTHR22775">
    <property type="entry name" value="SORTING NEXIN"/>
    <property type="match status" value="1"/>
</dbReference>
<accession>G4ZD62</accession>
<dbReference type="GeneID" id="20663377"/>
<dbReference type="RefSeq" id="XP_009525528.1">
    <property type="nucleotide sequence ID" value="XM_009527233.1"/>
</dbReference>
<dbReference type="PANTHER" id="PTHR22775:SF3">
    <property type="entry name" value="SORTING NEXIN-13"/>
    <property type="match status" value="1"/>
</dbReference>
<evidence type="ECO:0000313" key="3">
    <source>
        <dbReference type="EMBL" id="EGZ16470.1"/>
    </source>
</evidence>
<evidence type="ECO:0000259" key="2">
    <source>
        <dbReference type="PROSITE" id="PS50195"/>
    </source>
</evidence>
<evidence type="ECO:0000313" key="4">
    <source>
        <dbReference type="Proteomes" id="UP000002640"/>
    </source>
</evidence>
<proteinExistence type="predicted"/>
<dbReference type="Gene3D" id="3.30.1520.10">
    <property type="entry name" value="Phox-like domain"/>
    <property type="match status" value="1"/>
</dbReference>
<evidence type="ECO:0000256" key="1">
    <source>
        <dbReference type="SAM" id="MobiDB-lite"/>
    </source>
</evidence>
<dbReference type="AlphaFoldDB" id="G4ZD62"/>
<protein>
    <recommendedName>
        <fullName evidence="2">PX domain-containing protein</fullName>
    </recommendedName>
</protein>
<organism evidence="3 4">
    <name type="scientific">Phytophthora sojae (strain P6497)</name>
    <name type="common">Soybean stem and root rot agent</name>
    <name type="synonym">Phytophthora megasperma f. sp. glycines</name>
    <dbReference type="NCBI Taxonomy" id="1094619"/>
    <lineage>
        <taxon>Eukaryota</taxon>
        <taxon>Sar</taxon>
        <taxon>Stramenopiles</taxon>
        <taxon>Oomycota</taxon>
        <taxon>Peronosporomycetes</taxon>
        <taxon>Peronosporales</taxon>
        <taxon>Peronosporaceae</taxon>
        <taxon>Phytophthora</taxon>
    </lineage>
</organism>
<feature type="domain" description="PX" evidence="2">
    <location>
        <begin position="307"/>
        <end position="425"/>
    </location>
</feature>
<dbReference type="OMA" id="HGMISAF"/>
<dbReference type="KEGG" id="psoj:PHYSODRAFT_559031"/>
<dbReference type="SUPFAM" id="SSF64268">
    <property type="entry name" value="PX domain"/>
    <property type="match status" value="1"/>
</dbReference>
<feature type="region of interest" description="Disordered" evidence="1">
    <location>
        <begin position="1"/>
        <end position="63"/>
    </location>
</feature>
<dbReference type="InterPro" id="IPR001683">
    <property type="entry name" value="PX_dom"/>
</dbReference>
<dbReference type="PROSITE" id="PS50195">
    <property type="entry name" value="PX"/>
    <property type="match status" value="1"/>
</dbReference>
<dbReference type="EMBL" id="JH159154">
    <property type="protein sequence ID" value="EGZ16470.1"/>
    <property type="molecule type" value="Genomic_DNA"/>
</dbReference>
<feature type="region of interest" description="Disordered" evidence="1">
    <location>
        <begin position="88"/>
        <end position="157"/>
    </location>
</feature>